<reference evidence="2 3" key="1">
    <citation type="journal article" date="2016" name="Mol. Biol. Evol.">
        <title>Comparative Genomics of Early-Diverging Mushroom-Forming Fungi Provides Insights into the Origins of Lignocellulose Decay Capabilities.</title>
        <authorList>
            <person name="Nagy L.G."/>
            <person name="Riley R."/>
            <person name="Tritt A."/>
            <person name="Adam C."/>
            <person name="Daum C."/>
            <person name="Floudas D."/>
            <person name="Sun H."/>
            <person name="Yadav J.S."/>
            <person name="Pangilinan J."/>
            <person name="Larsson K.H."/>
            <person name="Matsuura K."/>
            <person name="Barry K."/>
            <person name="Labutti K."/>
            <person name="Kuo R."/>
            <person name="Ohm R.A."/>
            <person name="Bhattacharya S.S."/>
            <person name="Shirouzu T."/>
            <person name="Yoshinaga Y."/>
            <person name="Martin F.M."/>
            <person name="Grigoriev I.V."/>
            <person name="Hibbett D.S."/>
        </authorList>
    </citation>
    <scope>NUCLEOTIDE SEQUENCE [LARGE SCALE GENOMIC DNA]</scope>
    <source>
        <strain evidence="2 3">CBS 109695</strain>
    </source>
</reference>
<evidence type="ECO:0000313" key="3">
    <source>
        <dbReference type="Proteomes" id="UP000076532"/>
    </source>
</evidence>
<dbReference type="InterPro" id="IPR011009">
    <property type="entry name" value="Kinase-like_dom_sf"/>
</dbReference>
<dbReference type="SUPFAM" id="SSF56112">
    <property type="entry name" value="Protein kinase-like (PK-like)"/>
    <property type="match status" value="1"/>
</dbReference>
<organism evidence="2 3">
    <name type="scientific">Athelia psychrophila</name>
    <dbReference type="NCBI Taxonomy" id="1759441"/>
    <lineage>
        <taxon>Eukaryota</taxon>
        <taxon>Fungi</taxon>
        <taxon>Dikarya</taxon>
        <taxon>Basidiomycota</taxon>
        <taxon>Agaricomycotina</taxon>
        <taxon>Agaricomycetes</taxon>
        <taxon>Agaricomycetidae</taxon>
        <taxon>Atheliales</taxon>
        <taxon>Atheliaceae</taxon>
        <taxon>Athelia</taxon>
    </lineage>
</organism>
<dbReference type="GO" id="GO:0004674">
    <property type="term" value="F:protein serine/threonine kinase activity"/>
    <property type="evidence" value="ECO:0007669"/>
    <property type="project" value="TreeGrafter"/>
</dbReference>
<keyword evidence="3" id="KW-1185">Reference proteome</keyword>
<proteinExistence type="predicted"/>
<sequence>MSTPTDLDTIPPDLTNKIVYEMADMIKGGHARICKGVLTNSEGTATTVAVKVIMGVHSVTGKVTSVDRRKCCKRGRREQKVWEVLADEHIVPFLGITTDFPSSFAGPNPVAMISPWMKNGDLFGALESTPPPEDTARLHLLCGAAKGLQYLHSLGIIHGDLYPANVLIDDDGNARLTDFGMSFMVPLFVGTSYWSQTVGGAMRWRAPELIAPLEVEDIEEYVPDLTFECDIYSFGSLSLHVMSGERPYPLSRDVHVVIHLYNHKQPSRPRAQRLTDAHWHLATWCWGERGNPASRPTAEEVVAAISII</sequence>
<gene>
    <name evidence="2" type="ORF">FIBSPDRAFT_953612</name>
</gene>
<dbReference type="EMBL" id="KV417546">
    <property type="protein sequence ID" value="KZP21599.1"/>
    <property type="molecule type" value="Genomic_DNA"/>
</dbReference>
<dbReference type="InterPro" id="IPR000719">
    <property type="entry name" value="Prot_kinase_dom"/>
</dbReference>
<dbReference type="PROSITE" id="PS50011">
    <property type="entry name" value="PROTEIN_KINASE_DOM"/>
    <property type="match status" value="1"/>
</dbReference>
<name>A0A166K710_9AGAM</name>
<dbReference type="PANTHER" id="PTHR44329">
    <property type="entry name" value="SERINE/THREONINE-PROTEIN KINASE TNNI3K-RELATED"/>
    <property type="match status" value="1"/>
</dbReference>
<feature type="domain" description="Protein kinase" evidence="1">
    <location>
        <begin position="19"/>
        <end position="308"/>
    </location>
</feature>
<protein>
    <submittedName>
        <fullName evidence="2">Kinase-like protein</fullName>
    </submittedName>
</protein>
<evidence type="ECO:0000259" key="1">
    <source>
        <dbReference type="PROSITE" id="PS50011"/>
    </source>
</evidence>
<accession>A0A166K710</accession>
<dbReference type="OrthoDB" id="346907at2759"/>
<dbReference type="Gene3D" id="1.10.510.10">
    <property type="entry name" value="Transferase(Phosphotransferase) domain 1"/>
    <property type="match status" value="1"/>
</dbReference>
<dbReference type="AlphaFoldDB" id="A0A166K710"/>
<dbReference type="GO" id="GO:0005524">
    <property type="term" value="F:ATP binding"/>
    <property type="evidence" value="ECO:0007669"/>
    <property type="project" value="InterPro"/>
</dbReference>
<dbReference type="Proteomes" id="UP000076532">
    <property type="component" value="Unassembled WGS sequence"/>
</dbReference>
<dbReference type="PIRSF" id="PIRSF000654">
    <property type="entry name" value="Integrin-linked_kinase"/>
    <property type="match status" value="1"/>
</dbReference>
<evidence type="ECO:0000313" key="2">
    <source>
        <dbReference type="EMBL" id="KZP21599.1"/>
    </source>
</evidence>
<dbReference type="InterPro" id="IPR051681">
    <property type="entry name" value="Ser/Thr_Kinases-Pseudokinases"/>
</dbReference>
<dbReference type="Pfam" id="PF00069">
    <property type="entry name" value="Pkinase"/>
    <property type="match status" value="1"/>
</dbReference>
<dbReference type="STRING" id="436010.A0A166K710"/>